<dbReference type="Proteomes" id="UP000036681">
    <property type="component" value="Unplaced"/>
</dbReference>
<accession>A0A0M3IX39</accession>
<evidence type="ECO:0000313" key="1">
    <source>
        <dbReference type="Proteomes" id="UP000036681"/>
    </source>
</evidence>
<keyword evidence="1" id="KW-1185">Reference proteome</keyword>
<organism evidence="1 2">
    <name type="scientific">Ascaris lumbricoides</name>
    <name type="common">Giant roundworm</name>
    <dbReference type="NCBI Taxonomy" id="6252"/>
    <lineage>
        <taxon>Eukaryota</taxon>
        <taxon>Metazoa</taxon>
        <taxon>Ecdysozoa</taxon>
        <taxon>Nematoda</taxon>
        <taxon>Chromadorea</taxon>
        <taxon>Rhabditida</taxon>
        <taxon>Spirurina</taxon>
        <taxon>Ascaridomorpha</taxon>
        <taxon>Ascaridoidea</taxon>
        <taxon>Ascarididae</taxon>
        <taxon>Ascaris</taxon>
    </lineage>
</organism>
<proteinExistence type="predicted"/>
<reference evidence="2" key="1">
    <citation type="submission" date="2017-02" db="UniProtKB">
        <authorList>
            <consortium name="WormBaseParasite"/>
        </authorList>
    </citation>
    <scope>IDENTIFICATION</scope>
</reference>
<name>A0A0M3IX39_ASCLU</name>
<dbReference type="AlphaFoldDB" id="A0A0M3IX39"/>
<dbReference type="WBParaSite" id="ALUE_0002331701-mRNA-1">
    <property type="protein sequence ID" value="ALUE_0002331701-mRNA-1"/>
    <property type="gene ID" value="ALUE_0002331701"/>
</dbReference>
<sequence length="77" mass="8539">MTTLYNTTAYEYILCSKARRRSCACGDCLNLCRGVFLIALVNTSAMVDKKATVLSSNGRVADHERTVTILIHNLKTK</sequence>
<evidence type="ECO:0000313" key="2">
    <source>
        <dbReference type="WBParaSite" id="ALUE_0002331701-mRNA-1"/>
    </source>
</evidence>
<protein>
    <submittedName>
        <fullName evidence="2">Uncharacterized protein</fullName>
    </submittedName>
</protein>